<dbReference type="EMBL" id="QDEB01040890">
    <property type="protein sequence ID" value="RZC38697.1"/>
    <property type="molecule type" value="Genomic_DNA"/>
</dbReference>
<reference evidence="3 4" key="1">
    <citation type="submission" date="2017-03" db="EMBL/GenBank/DDBJ databases">
        <title>Genome of the blue death feigning beetle - Asbolus verrucosus.</title>
        <authorList>
            <person name="Rider S.D."/>
        </authorList>
    </citation>
    <scope>NUCLEOTIDE SEQUENCE [LARGE SCALE GENOMIC DNA]</scope>
    <source>
        <strain evidence="3">Butters</strain>
        <tissue evidence="3">Head and leg muscle</tissue>
    </source>
</reference>
<protein>
    <submittedName>
        <fullName evidence="3">Adh short domain containing protein</fullName>
    </submittedName>
</protein>
<dbReference type="AlphaFoldDB" id="A0A482W229"/>
<dbReference type="STRING" id="1661398.A0A482W229"/>
<accession>A0A482W229</accession>
<dbReference type="InterPro" id="IPR036291">
    <property type="entry name" value="NAD(P)-bd_dom_sf"/>
</dbReference>
<proteinExistence type="inferred from homology"/>
<sequence length="106" mass="11701">AFKWITENLGPVHVLVNNAGFGKLGSLLDDDTQMWKSVFNVNVLGLCMATREAVRIMKVNNIKGHIIHINSMGGHKVAPLSYECNVYTASKFAVTALTETLRLELN</sequence>
<dbReference type="PRINTS" id="PR00080">
    <property type="entry name" value="SDRFAMILY"/>
</dbReference>
<dbReference type="PANTHER" id="PTHR43115">
    <property type="entry name" value="DEHYDROGENASE/REDUCTASE SDR FAMILY MEMBER 11"/>
    <property type="match status" value="1"/>
</dbReference>
<dbReference type="SUPFAM" id="SSF51735">
    <property type="entry name" value="NAD(P)-binding Rossmann-fold domains"/>
    <property type="match status" value="1"/>
</dbReference>
<dbReference type="Proteomes" id="UP000292052">
    <property type="component" value="Unassembled WGS sequence"/>
</dbReference>
<dbReference type="OrthoDB" id="1933717at2759"/>
<name>A0A482W229_ASBVE</name>
<dbReference type="PRINTS" id="PR00081">
    <property type="entry name" value="GDHRDH"/>
</dbReference>
<keyword evidence="4" id="KW-1185">Reference proteome</keyword>
<gene>
    <name evidence="3" type="ORF">BDFB_015249</name>
</gene>
<evidence type="ECO:0000313" key="4">
    <source>
        <dbReference type="Proteomes" id="UP000292052"/>
    </source>
</evidence>
<comment type="similarity">
    <text evidence="1">Belongs to the short-chain dehydrogenases/reductases (SDR) family.</text>
</comment>
<dbReference type="InterPro" id="IPR002347">
    <property type="entry name" value="SDR_fam"/>
</dbReference>
<evidence type="ECO:0000256" key="2">
    <source>
        <dbReference type="ARBA" id="ARBA00023002"/>
    </source>
</evidence>
<feature type="non-terminal residue" evidence="3">
    <location>
        <position position="1"/>
    </location>
</feature>
<dbReference type="GO" id="GO:0016491">
    <property type="term" value="F:oxidoreductase activity"/>
    <property type="evidence" value="ECO:0007669"/>
    <property type="project" value="UniProtKB-KW"/>
</dbReference>
<dbReference type="Pfam" id="PF00106">
    <property type="entry name" value="adh_short"/>
    <property type="match status" value="1"/>
</dbReference>
<comment type="caution">
    <text evidence="3">The sequence shown here is derived from an EMBL/GenBank/DDBJ whole genome shotgun (WGS) entry which is preliminary data.</text>
</comment>
<organism evidence="3 4">
    <name type="scientific">Asbolus verrucosus</name>
    <name type="common">Desert ironclad beetle</name>
    <dbReference type="NCBI Taxonomy" id="1661398"/>
    <lineage>
        <taxon>Eukaryota</taxon>
        <taxon>Metazoa</taxon>
        <taxon>Ecdysozoa</taxon>
        <taxon>Arthropoda</taxon>
        <taxon>Hexapoda</taxon>
        <taxon>Insecta</taxon>
        <taxon>Pterygota</taxon>
        <taxon>Neoptera</taxon>
        <taxon>Endopterygota</taxon>
        <taxon>Coleoptera</taxon>
        <taxon>Polyphaga</taxon>
        <taxon>Cucujiformia</taxon>
        <taxon>Tenebrionidae</taxon>
        <taxon>Pimeliinae</taxon>
        <taxon>Asbolus</taxon>
    </lineage>
</organism>
<evidence type="ECO:0000256" key="1">
    <source>
        <dbReference type="ARBA" id="ARBA00006484"/>
    </source>
</evidence>
<dbReference type="PANTHER" id="PTHR43115:SF4">
    <property type="entry name" value="DEHYDROGENASE_REDUCTASE SDR FAMILY MEMBER 11"/>
    <property type="match status" value="1"/>
</dbReference>
<evidence type="ECO:0000313" key="3">
    <source>
        <dbReference type="EMBL" id="RZC38697.1"/>
    </source>
</evidence>
<keyword evidence="2" id="KW-0560">Oxidoreductase</keyword>
<dbReference type="Gene3D" id="3.40.50.720">
    <property type="entry name" value="NAD(P)-binding Rossmann-like Domain"/>
    <property type="match status" value="1"/>
</dbReference>
<feature type="non-terminal residue" evidence="3">
    <location>
        <position position="106"/>
    </location>
</feature>